<dbReference type="PANTHER" id="PTHR33112:SF10">
    <property type="entry name" value="TOL"/>
    <property type="match status" value="1"/>
</dbReference>
<accession>A0AAN6XSM1</accession>
<name>A0AAN6XSM1_9PEZI</name>
<feature type="non-terminal residue" evidence="1">
    <location>
        <position position="1"/>
    </location>
</feature>
<reference evidence="1" key="1">
    <citation type="journal article" date="2023" name="Mol. Phylogenet. Evol.">
        <title>Genome-scale phylogeny and comparative genomics of the fungal order Sordariales.</title>
        <authorList>
            <person name="Hensen N."/>
            <person name="Bonometti L."/>
            <person name="Westerberg I."/>
            <person name="Brannstrom I.O."/>
            <person name="Guillou S."/>
            <person name="Cros-Aarteil S."/>
            <person name="Calhoun S."/>
            <person name="Haridas S."/>
            <person name="Kuo A."/>
            <person name="Mondo S."/>
            <person name="Pangilinan J."/>
            <person name="Riley R."/>
            <person name="LaButti K."/>
            <person name="Andreopoulos B."/>
            <person name="Lipzen A."/>
            <person name="Chen C."/>
            <person name="Yan M."/>
            <person name="Daum C."/>
            <person name="Ng V."/>
            <person name="Clum A."/>
            <person name="Steindorff A."/>
            <person name="Ohm R.A."/>
            <person name="Martin F."/>
            <person name="Silar P."/>
            <person name="Natvig D.O."/>
            <person name="Lalanne C."/>
            <person name="Gautier V."/>
            <person name="Ament-Velasquez S.L."/>
            <person name="Kruys A."/>
            <person name="Hutchinson M.I."/>
            <person name="Powell A.J."/>
            <person name="Barry K."/>
            <person name="Miller A.N."/>
            <person name="Grigoriev I.V."/>
            <person name="Debuchy R."/>
            <person name="Gladieux P."/>
            <person name="Hiltunen Thoren M."/>
            <person name="Johannesson H."/>
        </authorList>
    </citation>
    <scope>NUCLEOTIDE SEQUENCE</scope>
    <source>
        <strain evidence="1">PSN293</strain>
    </source>
</reference>
<dbReference type="AlphaFoldDB" id="A0AAN6XSM1"/>
<dbReference type="Proteomes" id="UP001301769">
    <property type="component" value="Unassembled WGS sequence"/>
</dbReference>
<evidence type="ECO:0000313" key="2">
    <source>
        <dbReference type="Proteomes" id="UP001301769"/>
    </source>
</evidence>
<sequence length="264" mass="30049">HFTSAHTYCECGDGVRCEQFTKLNPPFGKQYFFLDPNFPSRLNKSRYVRTVEFVQFLFRKYSTSGLSYATDRDVAIDSLIERMAQVLETEVRYGIFRCFFGSLLLWKRDKDKTSPISYSNRSVPSWSWMAYPGGIDFIVGAKRTLKVPRAVDLGLIEDGKALNVKVRKFSGDFRMEDKGEEYAIVDGTEQVGLLWRDMADPIRLEDCNCVVVSMVEDEEKEGARQTYHVLIILEKAEGGGYERVGAGKVEARYVSSDCVAGTLW</sequence>
<dbReference type="EMBL" id="MU858775">
    <property type="protein sequence ID" value="KAK4205828.1"/>
    <property type="molecule type" value="Genomic_DNA"/>
</dbReference>
<dbReference type="PANTHER" id="PTHR33112">
    <property type="entry name" value="DOMAIN PROTEIN, PUTATIVE-RELATED"/>
    <property type="match status" value="1"/>
</dbReference>
<protein>
    <submittedName>
        <fullName evidence="1">Uncharacterized protein</fullName>
    </submittedName>
</protein>
<organism evidence="1 2">
    <name type="scientific">Rhypophila decipiens</name>
    <dbReference type="NCBI Taxonomy" id="261697"/>
    <lineage>
        <taxon>Eukaryota</taxon>
        <taxon>Fungi</taxon>
        <taxon>Dikarya</taxon>
        <taxon>Ascomycota</taxon>
        <taxon>Pezizomycotina</taxon>
        <taxon>Sordariomycetes</taxon>
        <taxon>Sordariomycetidae</taxon>
        <taxon>Sordariales</taxon>
        <taxon>Naviculisporaceae</taxon>
        <taxon>Rhypophila</taxon>
    </lineage>
</organism>
<evidence type="ECO:0000313" key="1">
    <source>
        <dbReference type="EMBL" id="KAK4205828.1"/>
    </source>
</evidence>
<reference evidence="1" key="2">
    <citation type="submission" date="2023-05" db="EMBL/GenBank/DDBJ databases">
        <authorList>
            <consortium name="Lawrence Berkeley National Laboratory"/>
            <person name="Steindorff A."/>
            <person name="Hensen N."/>
            <person name="Bonometti L."/>
            <person name="Westerberg I."/>
            <person name="Brannstrom I.O."/>
            <person name="Guillou S."/>
            <person name="Cros-Aarteil S."/>
            <person name="Calhoun S."/>
            <person name="Haridas S."/>
            <person name="Kuo A."/>
            <person name="Mondo S."/>
            <person name="Pangilinan J."/>
            <person name="Riley R."/>
            <person name="Labutti K."/>
            <person name="Andreopoulos B."/>
            <person name="Lipzen A."/>
            <person name="Chen C."/>
            <person name="Yanf M."/>
            <person name="Daum C."/>
            <person name="Ng V."/>
            <person name="Clum A."/>
            <person name="Ohm R."/>
            <person name="Martin F."/>
            <person name="Silar P."/>
            <person name="Natvig D."/>
            <person name="Lalanne C."/>
            <person name="Gautier V."/>
            <person name="Ament-Velasquez S.L."/>
            <person name="Kruys A."/>
            <person name="Hutchinson M.I."/>
            <person name="Powell A.J."/>
            <person name="Barry K."/>
            <person name="Miller A.N."/>
            <person name="Grigoriev I.V."/>
            <person name="Debuchy R."/>
            <person name="Gladieux P."/>
            <person name="Thoren M.H."/>
            <person name="Johannesson H."/>
        </authorList>
    </citation>
    <scope>NUCLEOTIDE SEQUENCE</scope>
    <source>
        <strain evidence="1">PSN293</strain>
    </source>
</reference>
<comment type="caution">
    <text evidence="1">The sequence shown here is derived from an EMBL/GenBank/DDBJ whole genome shotgun (WGS) entry which is preliminary data.</text>
</comment>
<keyword evidence="2" id="KW-1185">Reference proteome</keyword>
<gene>
    <name evidence="1" type="ORF">QBC37DRAFT_464877</name>
</gene>
<proteinExistence type="predicted"/>